<proteinExistence type="predicted"/>
<keyword evidence="2" id="KW-1185">Reference proteome</keyword>
<dbReference type="Proteomes" id="UP000006729">
    <property type="component" value="Chromosome 2"/>
</dbReference>
<evidence type="ECO:0000313" key="2">
    <source>
        <dbReference type="Proteomes" id="UP000006729"/>
    </source>
</evidence>
<gene>
    <name evidence="1" type="ORF">POPTR_002G155451</name>
</gene>
<protein>
    <submittedName>
        <fullName evidence="1">Uncharacterized protein</fullName>
    </submittedName>
</protein>
<organism evidence="1 2">
    <name type="scientific">Populus trichocarpa</name>
    <name type="common">Western balsam poplar</name>
    <name type="synonym">Populus balsamifera subsp. trichocarpa</name>
    <dbReference type="NCBI Taxonomy" id="3694"/>
    <lineage>
        <taxon>Eukaryota</taxon>
        <taxon>Viridiplantae</taxon>
        <taxon>Streptophyta</taxon>
        <taxon>Embryophyta</taxon>
        <taxon>Tracheophyta</taxon>
        <taxon>Spermatophyta</taxon>
        <taxon>Magnoliopsida</taxon>
        <taxon>eudicotyledons</taxon>
        <taxon>Gunneridae</taxon>
        <taxon>Pentapetalae</taxon>
        <taxon>rosids</taxon>
        <taxon>fabids</taxon>
        <taxon>Malpighiales</taxon>
        <taxon>Salicaceae</taxon>
        <taxon>Saliceae</taxon>
        <taxon>Populus</taxon>
    </lineage>
</organism>
<name>A0A3N7ERX1_POPTR</name>
<dbReference type="EMBL" id="CM009291">
    <property type="protein sequence ID" value="RQO87000.1"/>
    <property type="molecule type" value="Genomic_DNA"/>
</dbReference>
<dbReference type="InParanoid" id="A0A3N7ERX1"/>
<dbReference type="AlphaFoldDB" id="A0A3N7ERX1"/>
<sequence>MDELKACKKAAGKIVRGAPDVSCDHDVLYSSHYFYTIYFCLQHHLSWSIYTFLI</sequence>
<reference evidence="1 2" key="1">
    <citation type="journal article" date="2006" name="Science">
        <title>The genome of black cottonwood, Populus trichocarpa (Torr. &amp; Gray).</title>
        <authorList>
            <person name="Tuskan G.A."/>
            <person name="Difazio S."/>
            <person name="Jansson S."/>
            <person name="Bohlmann J."/>
            <person name="Grigoriev I."/>
            <person name="Hellsten U."/>
            <person name="Putnam N."/>
            <person name="Ralph S."/>
            <person name="Rombauts S."/>
            <person name="Salamov A."/>
            <person name="Schein J."/>
            <person name="Sterck L."/>
            <person name="Aerts A."/>
            <person name="Bhalerao R.R."/>
            <person name="Bhalerao R.P."/>
            <person name="Blaudez D."/>
            <person name="Boerjan W."/>
            <person name="Brun A."/>
            <person name="Brunner A."/>
            <person name="Busov V."/>
            <person name="Campbell M."/>
            <person name="Carlson J."/>
            <person name="Chalot M."/>
            <person name="Chapman J."/>
            <person name="Chen G.L."/>
            <person name="Cooper D."/>
            <person name="Coutinho P.M."/>
            <person name="Couturier J."/>
            <person name="Covert S."/>
            <person name="Cronk Q."/>
            <person name="Cunningham R."/>
            <person name="Davis J."/>
            <person name="Degroeve S."/>
            <person name="Dejardin A."/>
            <person name="Depamphilis C."/>
            <person name="Detter J."/>
            <person name="Dirks B."/>
            <person name="Dubchak I."/>
            <person name="Duplessis S."/>
            <person name="Ehlting J."/>
            <person name="Ellis B."/>
            <person name="Gendler K."/>
            <person name="Goodstein D."/>
            <person name="Gribskov M."/>
            <person name="Grimwood J."/>
            <person name="Groover A."/>
            <person name="Gunter L."/>
            <person name="Hamberger B."/>
            <person name="Heinze B."/>
            <person name="Helariutta Y."/>
            <person name="Henrissat B."/>
            <person name="Holligan D."/>
            <person name="Holt R."/>
            <person name="Huang W."/>
            <person name="Islam-Faridi N."/>
            <person name="Jones S."/>
            <person name="Jones-Rhoades M."/>
            <person name="Jorgensen R."/>
            <person name="Joshi C."/>
            <person name="Kangasjarvi J."/>
            <person name="Karlsson J."/>
            <person name="Kelleher C."/>
            <person name="Kirkpatrick R."/>
            <person name="Kirst M."/>
            <person name="Kohler A."/>
            <person name="Kalluri U."/>
            <person name="Larimer F."/>
            <person name="Leebens-Mack J."/>
            <person name="Leple J.C."/>
            <person name="Locascio P."/>
            <person name="Lou Y."/>
            <person name="Lucas S."/>
            <person name="Martin F."/>
            <person name="Montanini B."/>
            <person name="Napoli C."/>
            <person name="Nelson D.R."/>
            <person name="Nelson C."/>
            <person name="Nieminen K."/>
            <person name="Nilsson O."/>
            <person name="Pereda V."/>
            <person name="Peter G."/>
            <person name="Philippe R."/>
            <person name="Pilate G."/>
            <person name="Poliakov A."/>
            <person name="Razumovskaya J."/>
            <person name="Richardson P."/>
            <person name="Rinaldi C."/>
            <person name="Ritland K."/>
            <person name="Rouze P."/>
            <person name="Ryaboy D."/>
            <person name="Schmutz J."/>
            <person name="Schrader J."/>
            <person name="Segerman B."/>
            <person name="Shin H."/>
            <person name="Siddiqui A."/>
            <person name="Sterky F."/>
            <person name="Terry A."/>
            <person name="Tsai C.J."/>
            <person name="Uberbacher E."/>
            <person name="Unneberg P."/>
            <person name="Vahala J."/>
            <person name="Wall K."/>
            <person name="Wessler S."/>
            <person name="Yang G."/>
            <person name="Yin T."/>
            <person name="Douglas C."/>
            <person name="Marra M."/>
            <person name="Sandberg G."/>
            <person name="Van de Peer Y."/>
            <person name="Rokhsar D."/>
        </authorList>
    </citation>
    <scope>NUCLEOTIDE SEQUENCE [LARGE SCALE GENOMIC DNA]</scope>
    <source>
        <strain evidence="2">cv. Nisqually</strain>
    </source>
</reference>
<accession>A0A3N7ERX1</accession>
<evidence type="ECO:0000313" key="1">
    <source>
        <dbReference type="EMBL" id="RQO87000.1"/>
    </source>
</evidence>